<dbReference type="Proteomes" id="UP000765802">
    <property type="component" value="Unassembled WGS sequence"/>
</dbReference>
<dbReference type="PROSITE" id="PS51257">
    <property type="entry name" value="PROKAR_LIPOPROTEIN"/>
    <property type="match status" value="1"/>
</dbReference>
<evidence type="ECO:0008006" key="3">
    <source>
        <dbReference type="Google" id="ProtNLM"/>
    </source>
</evidence>
<accession>A0ABR7MAY6</accession>
<comment type="caution">
    <text evidence="1">The sequence shown here is derived from an EMBL/GenBank/DDBJ whole genome shotgun (WGS) entry which is preliminary data.</text>
</comment>
<proteinExistence type="predicted"/>
<name>A0ABR7MAY6_9BACT</name>
<organism evidence="1 2">
    <name type="scientific">Flavihumibacter stibioxidans</name>
    <dbReference type="NCBI Taxonomy" id="1834163"/>
    <lineage>
        <taxon>Bacteria</taxon>
        <taxon>Pseudomonadati</taxon>
        <taxon>Bacteroidota</taxon>
        <taxon>Chitinophagia</taxon>
        <taxon>Chitinophagales</taxon>
        <taxon>Chitinophagaceae</taxon>
        <taxon>Flavihumibacter</taxon>
    </lineage>
</organism>
<protein>
    <recommendedName>
        <fullName evidence="3">Fimbrillin family protein</fullName>
    </recommendedName>
</protein>
<keyword evidence="2" id="KW-1185">Reference proteome</keyword>
<dbReference type="EMBL" id="MBUA01000027">
    <property type="protein sequence ID" value="MBC6492207.1"/>
    <property type="molecule type" value="Genomic_DNA"/>
</dbReference>
<evidence type="ECO:0000313" key="1">
    <source>
        <dbReference type="EMBL" id="MBC6492207.1"/>
    </source>
</evidence>
<dbReference type="RefSeq" id="WP_187257523.1">
    <property type="nucleotide sequence ID" value="NZ_JBHULF010000006.1"/>
</dbReference>
<sequence length="350" mass="38884">MKHLYKQLVLVVVFSLVLFSCQKEVVNDARIAENDLLNSAAIKLPSDSRAGSKTAQSVQVNVRGISRHYQILTTEPWTYQTWSYNWAERNDALASFDEYFTLTTSGNPSSGQIERGKHKAFQDNKCNFWYGTPLQVVSFIAGEEQPKTVTCTPKVPGTYPEKTGWTLEIVDGRSVDVHLTNIFVASASFLEKTTGSNSWSKKYSFSMRNDDLTSRLTDLKIELIHNGQVIETRTPDHTLQDNANWHYEVNAGIYGNPDVFYAFDSGVGSDKSVNAIQRGEGDDFPGNDNEGGSRALIPEQTFSGLTLEGNYSVRISGVVKGNSFTADKLFSISQDLVSEGCHDDSHDEPH</sequence>
<evidence type="ECO:0000313" key="2">
    <source>
        <dbReference type="Proteomes" id="UP000765802"/>
    </source>
</evidence>
<reference evidence="1 2" key="1">
    <citation type="submission" date="2016-07" db="EMBL/GenBank/DDBJ databases">
        <title>Genome analysis of Flavihumibacter stibioxidans YS-17.</title>
        <authorList>
            <person name="Shi K."/>
            <person name="Han Y."/>
            <person name="Wang G."/>
        </authorList>
    </citation>
    <scope>NUCLEOTIDE SEQUENCE [LARGE SCALE GENOMIC DNA]</scope>
    <source>
        <strain evidence="1 2">YS-17</strain>
    </source>
</reference>
<gene>
    <name evidence="1" type="ORF">BC349_14190</name>
</gene>